<comment type="caution">
    <text evidence="6">The sequence shown here is derived from an EMBL/GenBank/DDBJ whole genome shotgun (WGS) entry which is preliminary data.</text>
</comment>
<comment type="subunit">
    <text evidence="5">Homodimer. Homodimerization may be required to stabilize the binding of ScpA to the Smc head domains. Component of a cohesin-like complex composed of ScpA, ScpB and the Smc homodimer, in which ScpA and ScpB bind to the head domain of Smc. The presence of the three proteins is required for the association of the complex with DNA.</text>
</comment>
<dbReference type="EMBL" id="VBWP01000010">
    <property type="protein sequence ID" value="TLG71760.1"/>
    <property type="molecule type" value="Genomic_DNA"/>
</dbReference>
<keyword evidence="4 5" id="KW-0131">Cell cycle</keyword>
<keyword evidence="3 5" id="KW-0159">Chromosome partition</keyword>
<comment type="function">
    <text evidence="5">Participates in chromosomal partition during cell division. May act via the formation of a condensin-like complex containing Smc and ScpA that pull DNA away from mid-cell into both cell halves.</text>
</comment>
<evidence type="ECO:0000256" key="5">
    <source>
        <dbReference type="HAMAP-Rule" id="MF_01804"/>
    </source>
</evidence>
<keyword evidence="7" id="KW-1185">Reference proteome</keyword>
<dbReference type="GO" id="GO:0051304">
    <property type="term" value="P:chromosome separation"/>
    <property type="evidence" value="ECO:0007669"/>
    <property type="project" value="InterPro"/>
</dbReference>
<dbReference type="FunCoup" id="A0A5R8Q841">
    <property type="interactions" value="283"/>
</dbReference>
<dbReference type="PANTHER" id="PTHR34298:SF2">
    <property type="entry name" value="SEGREGATION AND CONDENSATION PROTEIN B"/>
    <property type="match status" value="1"/>
</dbReference>
<dbReference type="PIRSF" id="PIRSF019345">
    <property type="entry name" value="ScpB"/>
    <property type="match status" value="1"/>
</dbReference>
<evidence type="ECO:0000256" key="2">
    <source>
        <dbReference type="ARBA" id="ARBA00022618"/>
    </source>
</evidence>
<dbReference type="HAMAP" id="MF_01804">
    <property type="entry name" value="ScpB"/>
    <property type="match status" value="1"/>
</dbReference>
<evidence type="ECO:0000313" key="7">
    <source>
        <dbReference type="Proteomes" id="UP000306912"/>
    </source>
</evidence>
<dbReference type="RefSeq" id="WP_138192007.1">
    <property type="nucleotide sequence ID" value="NZ_VBWP01000010.1"/>
</dbReference>
<dbReference type="PANTHER" id="PTHR34298">
    <property type="entry name" value="SEGREGATION AND CONDENSATION PROTEIN B"/>
    <property type="match status" value="1"/>
</dbReference>
<reference evidence="6 7" key="1">
    <citation type="submission" date="2019-05" db="EMBL/GenBank/DDBJ databases">
        <title>Culicoidintestinum kansasii gen. nov., sp. nov. from the gastrointestinal tract of the biting midge, Culicoides sonorensis.</title>
        <authorList>
            <person name="Neupane S."/>
            <person name="Ghosh A."/>
            <person name="Gunther S."/>
            <person name="Martin K."/>
            <person name="Zurek L."/>
        </authorList>
    </citation>
    <scope>NUCLEOTIDE SEQUENCE [LARGE SCALE GENOMIC DNA]</scope>
    <source>
        <strain evidence="6 7">CS-1</strain>
    </source>
</reference>
<proteinExistence type="inferred from homology"/>
<evidence type="ECO:0000313" key="6">
    <source>
        <dbReference type="EMBL" id="TLG71760.1"/>
    </source>
</evidence>
<dbReference type="GO" id="GO:0051301">
    <property type="term" value="P:cell division"/>
    <property type="evidence" value="ECO:0007669"/>
    <property type="project" value="UniProtKB-KW"/>
</dbReference>
<dbReference type="Pfam" id="PF04079">
    <property type="entry name" value="SMC_ScpB"/>
    <property type="match status" value="1"/>
</dbReference>
<dbReference type="GO" id="GO:0005737">
    <property type="term" value="C:cytoplasm"/>
    <property type="evidence" value="ECO:0007669"/>
    <property type="project" value="UniProtKB-SubCell"/>
</dbReference>
<dbReference type="InterPro" id="IPR036388">
    <property type="entry name" value="WH-like_DNA-bd_sf"/>
</dbReference>
<keyword evidence="1 5" id="KW-0963">Cytoplasm</keyword>
<name>A0A5R8Q841_9FIRM</name>
<comment type="similarity">
    <text evidence="5">Belongs to the ScpB family.</text>
</comment>
<dbReference type="InParanoid" id="A0A5R8Q841"/>
<evidence type="ECO:0000256" key="4">
    <source>
        <dbReference type="ARBA" id="ARBA00023306"/>
    </source>
</evidence>
<dbReference type="Gene3D" id="1.10.10.10">
    <property type="entry name" value="Winged helix-like DNA-binding domain superfamily/Winged helix DNA-binding domain"/>
    <property type="match status" value="2"/>
</dbReference>
<dbReference type="AlphaFoldDB" id="A0A5R8Q841"/>
<dbReference type="InterPro" id="IPR036390">
    <property type="entry name" value="WH_DNA-bd_sf"/>
</dbReference>
<dbReference type="NCBIfam" id="TIGR00281">
    <property type="entry name" value="SMC-Scp complex subunit ScpB"/>
    <property type="match status" value="1"/>
</dbReference>
<comment type="subcellular location">
    <subcellularLocation>
        <location evidence="5">Cytoplasm</location>
    </subcellularLocation>
    <text evidence="5">Associated with two foci at the outer edges of the nucleoid region in young cells, and at four foci within both cell halves in older cells.</text>
</comment>
<dbReference type="Proteomes" id="UP000306912">
    <property type="component" value="Unassembled WGS sequence"/>
</dbReference>
<gene>
    <name evidence="5 6" type="primary">scpB</name>
    <name evidence="6" type="ORF">FEZ08_10145</name>
</gene>
<protein>
    <recommendedName>
        <fullName evidence="5">Segregation and condensation protein B</fullName>
    </recommendedName>
</protein>
<dbReference type="GO" id="GO:0006260">
    <property type="term" value="P:DNA replication"/>
    <property type="evidence" value="ECO:0007669"/>
    <property type="project" value="UniProtKB-UniRule"/>
</dbReference>
<accession>A0A5R8Q841</accession>
<dbReference type="InterPro" id="IPR005234">
    <property type="entry name" value="ScpB_csome_segregation"/>
</dbReference>
<dbReference type="SUPFAM" id="SSF46785">
    <property type="entry name" value="Winged helix' DNA-binding domain"/>
    <property type="match status" value="2"/>
</dbReference>
<organism evidence="6 7">
    <name type="scientific">Culicoidibacter larvae</name>
    <dbReference type="NCBI Taxonomy" id="2579976"/>
    <lineage>
        <taxon>Bacteria</taxon>
        <taxon>Bacillati</taxon>
        <taxon>Bacillota</taxon>
        <taxon>Culicoidibacteria</taxon>
        <taxon>Culicoidibacterales</taxon>
        <taxon>Culicoidibacteraceae</taxon>
        <taxon>Culicoidibacter</taxon>
    </lineage>
</organism>
<dbReference type="OrthoDB" id="9806226at2"/>
<evidence type="ECO:0000256" key="3">
    <source>
        <dbReference type="ARBA" id="ARBA00022829"/>
    </source>
</evidence>
<keyword evidence="2 5" id="KW-0132">Cell division</keyword>
<evidence type="ECO:0000256" key="1">
    <source>
        <dbReference type="ARBA" id="ARBA00022490"/>
    </source>
</evidence>
<sequence length="196" mass="22051">MDERLAHLEGLLFICGDEGLSFEQIAAAMNATNGDTEFLLEALKEQYNNPSRGIELQRLGGVYKLTTKRDHAAFYQDFFTNTAVHTLSNATLEVLSVIAYKQPVTRADIEAVRGVGSDHIVRRLVAYGFIAEVGRQETPGRPVLYATTPEFLDYFGLQHLDELPDLGEVGREDVAEDVDIFMTKYREQMDAKEEEE</sequence>